<dbReference type="EMBL" id="PPTU01000001">
    <property type="protein sequence ID" value="RDB73565.1"/>
    <property type="molecule type" value="Genomic_DNA"/>
</dbReference>
<protein>
    <submittedName>
        <fullName evidence="2">Uncharacterized protein</fullName>
    </submittedName>
</protein>
<feature type="transmembrane region" description="Helical" evidence="1">
    <location>
        <begin position="174"/>
        <end position="196"/>
    </location>
</feature>
<feature type="transmembrane region" description="Helical" evidence="1">
    <location>
        <begin position="105"/>
        <end position="123"/>
    </location>
</feature>
<dbReference type="Proteomes" id="UP000253970">
    <property type="component" value="Unassembled WGS sequence"/>
</dbReference>
<name>A0A369MM77_EGGLN</name>
<dbReference type="RefSeq" id="WP_114532519.1">
    <property type="nucleotide sequence ID" value="NZ_CP089331.1"/>
</dbReference>
<evidence type="ECO:0000256" key="1">
    <source>
        <dbReference type="SAM" id="Phobius"/>
    </source>
</evidence>
<reference evidence="2 3" key="1">
    <citation type="journal article" date="2018" name="Elife">
        <title>Discovery and characterization of a prevalent human gut bacterial enzyme sufficient for the inactivation of a family of plant toxins.</title>
        <authorList>
            <person name="Koppel N."/>
            <person name="Bisanz J.E."/>
            <person name="Pandelia M.E."/>
            <person name="Turnbaugh P.J."/>
            <person name="Balskus E.P."/>
        </authorList>
    </citation>
    <scope>NUCLEOTIDE SEQUENCE [LARGE SCALE GENOMIC DNA]</scope>
    <source>
        <strain evidence="2 3">W1 BHI 6</strain>
    </source>
</reference>
<feature type="transmembrane region" description="Helical" evidence="1">
    <location>
        <begin position="75"/>
        <end position="99"/>
    </location>
</feature>
<sequence length="270" mass="26365">MSLREERPDVASAAMKQALSRQERECAAGAPSFARIAARIAAEPSAFDAPAWSVLKSARLAADLARAQMRVVPRAVLPAALIIAAAAAGAACFAVSAGATGAAPWWFSTLLLLGVAITVTAALSTDAADALALAMPLGPQTVLLARLTTVLGVDALAGLAASAAFAWWGAPLGFGAVVLSWLAPLAAVAGVSAFASVWIGSPWAAGVAGAVAAALAAPVGRAAADGGMAAALAGLQSAIGPEVALAAGCALLAAAVATARRATIARLESA</sequence>
<comment type="caution">
    <text evidence="2">The sequence shown here is derived from an EMBL/GenBank/DDBJ whole genome shotgun (WGS) entry which is preliminary data.</text>
</comment>
<feature type="transmembrane region" description="Helical" evidence="1">
    <location>
        <begin position="243"/>
        <end position="259"/>
    </location>
</feature>
<accession>A0A369MM77</accession>
<keyword evidence="1" id="KW-0472">Membrane</keyword>
<proteinExistence type="predicted"/>
<dbReference type="AlphaFoldDB" id="A0A369MM77"/>
<evidence type="ECO:0000313" key="2">
    <source>
        <dbReference type="EMBL" id="RDB73565.1"/>
    </source>
</evidence>
<dbReference type="GeneID" id="69510883"/>
<organism evidence="2 3">
    <name type="scientific">Eggerthella lenta</name>
    <name type="common">Eubacterium lentum</name>
    <dbReference type="NCBI Taxonomy" id="84112"/>
    <lineage>
        <taxon>Bacteria</taxon>
        <taxon>Bacillati</taxon>
        <taxon>Actinomycetota</taxon>
        <taxon>Coriobacteriia</taxon>
        <taxon>Eggerthellales</taxon>
        <taxon>Eggerthellaceae</taxon>
        <taxon>Eggerthella</taxon>
    </lineage>
</organism>
<keyword evidence="1" id="KW-1133">Transmembrane helix</keyword>
<evidence type="ECO:0000313" key="3">
    <source>
        <dbReference type="Proteomes" id="UP000253970"/>
    </source>
</evidence>
<feature type="transmembrane region" description="Helical" evidence="1">
    <location>
        <begin position="203"/>
        <end position="223"/>
    </location>
</feature>
<gene>
    <name evidence="2" type="ORF">C1875_01540</name>
</gene>
<keyword evidence="1" id="KW-0812">Transmembrane</keyword>